<dbReference type="InterPro" id="IPR038058">
    <property type="entry name" value="PhnH-like_sp"/>
</dbReference>
<name>A0ABD5NXU8_9EURY</name>
<evidence type="ECO:0000313" key="2">
    <source>
        <dbReference type="Proteomes" id="UP001595821"/>
    </source>
</evidence>
<proteinExistence type="predicted"/>
<organism evidence="1 2">
    <name type="scientific">Natribaculum luteum</name>
    <dbReference type="NCBI Taxonomy" id="1586232"/>
    <lineage>
        <taxon>Archaea</taxon>
        <taxon>Methanobacteriati</taxon>
        <taxon>Methanobacteriota</taxon>
        <taxon>Stenosarchaea group</taxon>
        <taxon>Halobacteria</taxon>
        <taxon>Halobacteriales</taxon>
        <taxon>Natrialbaceae</taxon>
        <taxon>Natribaculum</taxon>
    </lineage>
</organism>
<dbReference type="InterPro" id="IPR008772">
    <property type="entry name" value="Phosphonate_metab_PhnH"/>
</dbReference>
<comment type="caution">
    <text evidence="1">The sequence shown here is derived from an EMBL/GenBank/DDBJ whole genome shotgun (WGS) entry which is preliminary data.</text>
</comment>
<dbReference type="NCBIfam" id="TIGR03292">
    <property type="entry name" value="PhnH_redo"/>
    <property type="match status" value="1"/>
</dbReference>
<dbReference type="EMBL" id="JBHSDJ010000019">
    <property type="protein sequence ID" value="MFC4246878.1"/>
    <property type="molecule type" value="Genomic_DNA"/>
</dbReference>
<protein>
    <submittedName>
        <fullName evidence="1">Phosphonate C-P lyase system protein PhnH</fullName>
    </submittedName>
</protein>
<gene>
    <name evidence="1" type="primary">phnH</name>
    <name evidence="1" type="ORF">ACFOZ7_07675</name>
</gene>
<sequence length="197" mass="20546">MRAIDVDPVHGTRRTFRTLCDAMSRPGTVHRTRTAPADYAVVAALVDHEVTFHSSDEELTEALASQGRLEAAPPAEADVVHTKGVPSWDVRDLERGSLVEPSEGATVVYRVDGLAASPEDGQTAVTVTGPGVDGATTFGVGLPEAEVTALADAQSDYPCGVDAVFTSGDAVAALPRSVTFRVANDGERGSEDDGGER</sequence>
<dbReference type="GeneID" id="71855848"/>
<reference evidence="1 2" key="1">
    <citation type="journal article" date="2014" name="Int. J. Syst. Evol. Microbiol.">
        <title>Complete genome sequence of Corynebacterium casei LMG S-19264T (=DSM 44701T), isolated from a smear-ripened cheese.</title>
        <authorList>
            <consortium name="US DOE Joint Genome Institute (JGI-PGF)"/>
            <person name="Walter F."/>
            <person name="Albersmeier A."/>
            <person name="Kalinowski J."/>
            <person name="Ruckert C."/>
        </authorList>
    </citation>
    <scope>NUCLEOTIDE SEQUENCE [LARGE SCALE GENOMIC DNA]</scope>
    <source>
        <strain evidence="1 2">IBRC-M 10912</strain>
    </source>
</reference>
<dbReference type="GO" id="GO:0016829">
    <property type="term" value="F:lyase activity"/>
    <property type="evidence" value="ECO:0007669"/>
    <property type="project" value="UniProtKB-KW"/>
</dbReference>
<accession>A0ABD5NXU8</accession>
<dbReference type="Gene3D" id="3.40.50.11310">
    <property type="entry name" value="Bacterial phosphonate metabolism protein PhnH"/>
    <property type="match status" value="1"/>
</dbReference>
<keyword evidence="1" id="KW-0456">Lyase</keyword>
<dbReference type="SUPFAM" id="SSF159709">
    <property type="entry name" value="PhnH-like"/>
    <property type="match status" value="1"/>
</dbReference>
<dbReference type="Pfam" id="PF05845">
    <property type="entry name" value="PhnH"/>
    <property type="match status" value="1"/>
</dbReference>
<dbReference type="Proteomes" id="UP001595821">
    <property type="component" value="Unassembled WGS sequence"/>
</dbReference>
<dbReference type="AlphaFoldDB" id="A0ABD5NXU8"/>
<evidence type="ECO:0000313" key="1">
    <source>
        <dbReference type="EMBL" id="MFC4246878.1"/>
    </source>
</evidence>
<dbReference type="RefSeq" id="WP_246975848.1">
    <property type="nucleotide sequence ID" value="NZ_CP095398.1"/>
</dbReference>